<dbReference type="Pfam" id="PF01429">
    <property type="entry name" value="MBD"/>
    <property type="match status" value="1"/>
</dbReference>
<evidence type="ECO:0000256" key="1">
    <source>
        <dbReference type="ARBA" id="ARBA00004123"/>
    </source>
</evidence>
<evidence type="ECO:0000256" key="4">
    <source>
        <dbReference type="ARBA" id="ARBA00022833"/>
    </source>
</evidence>
<dbReference type="AlphaFoldDB" id="A0A7N0R8W8"/>
<evidence type="ECO:0000256" key="5">
    <source>
        <dbReference type="ARBA" id="ARBA00023015"/>
    </source>
</evidence>
<dbReference type="Gene3D" id="3.30.890.10">
    <property type="entry name" value="Methyl-cpg-binding Protein 2, Chain A"/>
    <property type="match status" value="1"/>
</dbReference>
<feature type="compositionally biased region" description="Polar residues" evidence="9">
    <location>
        <begin position="18"/>
        <end position="32"/>
    </location>
</feature>
<feature type="domain" description="CW-type" evidence="11">
    <location>
        <begin position="101"/>
        <end position="160"/>
    </location>
</feature>
<dbReference type="InterPro" id="IPR016177">
    <property type="entry name" value="DNA-bd_dom_sf"/>
</dbReference>
<accession>A0A7N0R8W8</accession>
<evidence type="ECO:0000313" key="13">
    <source>
        <dbReference type="Proteomes" id="UP000594263"/>
    </source>
</evidence>
<evidence type="ECO:0000259" key="10">
    <source>
        <dbReference type="PROSITE" id="PS50982"/>
    </source>
</evidence>
<feature type="domain" description="MBD" evidence="10">
    <location>
        <begin position="166"/>
        <end position="239"/>
    </location>
</feature>
<evidence type="ECO:0000256" key="2">
    <source>
        <dbReference type="ARBA" id="ARBA00022723"/>
    </source>
</evidence>
<evidence type="ECO:0000256" key="3">
    <source>
        <dbReference type="ARBA" id="ARBA00022771"/>
    </source>
</evidence>
<evidence type="ECO:0000256" key="8">
    <source>
        <dbReference type="ARBA" id="ARBA00023242"/>
    </source>
</evidence>
<evidence type="ECO:0000313" key="12">
    <source>
        <dbReference type="EnsemblPlants" id="Kaladp0001s0291.1.v1.1"/>
    </source>
</evidence>
<dbReference type="PROSITE" id="PS51050">
    <property type="entry name" value="ZF_CW"/>
    <property type="match status" value="1"/>
</dbReference>
<evidence type="ECO:0000256" key="9">
    <source>
        <dbReference type="SAM" id="MobiDB-lite"/>
    </source>
</evidence>
<organism evidence="12 13">
    <name type="scientific">Kalanchoe fedtschenkoi</name>
    <name type="common">Lavender scallops</name>
    <name type="synonym">South American air plant</name>
    <dbReference type="NCBI Taxonomy" id="63787"/>
    <lineage>
        <taxon>Eukaryota</taxon>
        <taxon>Viridiplantae</taxon>
        <taxon>Streptophyta</taxon>
        <taxon>Embryophyta</taxon>
        <taxon>Tracheophyta</taxon>
        <taxon>Spermatophyta</taxon>
        <taxon>Magnoliopsida</taxon>
        <taxon>eudicotyledons</taxon>
        <taxon>Gunneridae</taxon>
        <taxon>Pentapetalae</taxon>
        <taxon>Saxifragales</taxon>
        <taxon>Crassulaceae</taxon>
        <taxon>Kalanchoe</taxon>
    </lineage>
</organism>
<dbReference type="Gramene" id="Kaladp0001s0291.1.v1.1">
    <property type="protein sequence ID" value="Kaladp0001s0291.1.v1.1"/>
    <property type="gene ID" value="Kaladp0001s0291.v1.1"/>
</dbReference>
<dbReference type="GO" id="GO:0005634">
    <property type="term" value="C:nucleus"/>
    <property type="evidence" value="ECO:0007669"/>
    <property type="project" value="UniProtKB-SubCell"/>
</dbReference>
<dbReference type="EnsemblPlants" id="Kaladp0001s0291.1.v1.1">
    <property type="protein sequence ID" value="Kaladp0001s0291.1.v1.1"/>
    <property type="gene ID" value="Kaladp0001s0291.v1.1"/>
</dbReference>
<dbReference type="SUPFAM" id="SSF54171">
    <property type="entry name" value="DNA-binding domain"/>
    <property type="match status" value="1"/>
</dbReference>
<feature type="region of interest" description="Disordered" evidence="9">
    <location>
        <begin position="247"/>
        <end position="317"/>
    </location>
</feature>
<dbReference type="CDD" id="cd01396">
    <property type="entry name" value="MeCP2_MBD"/>
    <property type="match status" value="1"/>
</dbReference>
<dbReference type="OMA" id="GPVQCRP"/>
<feature type="region of interest" description="Disordered" evidence="9">
    <location>
        <begin position="77"/>
        <end position="96"/>
    </location>
</feature>
<dbReference type="PROSITE" id="PS50982">
    <property type="entry name" value="MBD"/>
    <property type="match status" value="1"/>
</dbReference>
<feature type="region of interest" description="Disordered" evidence="9">
    <location>
        <begin position="1"/>
        <end position="63"/>
    </location>
</feature>
<feature type="compositionally biased region" description="Basic and acidic residues" evidence="9">
    <location>
        <begin position="292"/>
        <end position="301"/>
    </location>
</feature>
<keyword evidence="4" id="KW-0862">Zinc</keyword>
<sequence length="317" mass="35121">MQSLNGKVSPEVNKKETTGFNYTGSSPPGESDSTVKEDTELSSSEDGDRSDDENNFSSANAQNQLVVYDPLTNGAGEVVHAPEPLSSQPLSSARKDPNRVLPAVGAYTVQCANCFQWRLIPTKEKYEEIRESVIEKPFYCKTASEWRPGISCDDPGDIQQDNSRLWAIDKPNIPRPPPGWQRLLRIRGEGSSKFADVYYVAPSGKRFRSLVEIQKYFALNPELTAELNISQFSFQIPKPLQEDYVRKRPSGMKSSRALDSGEASPLAWVNPSDSVELRLGQPEPSPSSFEMPVRHSSDQPARKRPKKSLAQGSTALS</sequence>
<proteinExistence type="predicted"/>
<dbReference type="GO" id="GO:0003677">
    <property type="term" value="F:DNA binding"/>
    <property type="evidence" value="ECO:0007669"/>
    <property type="project" value="UniProtKB-KW"/>
</dbReference>
<evidence type="ECO:0000259" key="11">
    <source>
        <dbReference type="PROSITE" id="PS51050"/>
    </source>
</evidence>
<evidence type="ECO:0000256" key="7">
    <source>
        <dbReference type="ARBA" id="ARBA00023163"/>
    </source>
</evidence>
<keyword evidence="8" id="KW-0539">Nucleus</keyword>
<reference evidence="12" key="1">
    <citation type="submission" date="2021-01" db="UniProtKB">
        <authorList>
            <consortium name="EnsemblPlants"/>
        </authorList>
    </citation>
    <scope>IDENTIFICATION</scope>
</reference>
<dbReference type="Proteomes" id="UP000594263">
    <property type="component" value="Unplaced"/>
</dbReference>
<keyword evidence="6" id="KW-0238">DNA-binding</keyword>
<protein>
    <recommendedName>
        <fullName evidence="14">Methyl-CpG-binding domain-containing protein 2</fullName>
    </recommendedName>
</protein>
<evidence type="ECO:0008006" key="14">
    <source>
        <dbReference type="Google" id="ProtNLM"/>
    </source>
</evidence>
<evidence type="ECO:0000256" key="6">
    <source>
        <dbReference type="ARBA" id="ARBA00023125"/>
    </source>
</evidence>
<dbReference type="Pfam" id="PF07496">
    <property type="entry name" value="zf-CW"/>
    <property type="match status" value="1"/>
</dbReference>
<keyword evidence="5" id="KW-0805">Transcription regulation</keyword>
<comment type="subcellular location">
    <subcellularLocation>
        <location evidence="1">Nucleus</location>
    </subcellularLocation>
</comment>
<dbReference type="PANTHER" id="PTHR12396">
    <property type="entry name" value="METHYL-CPG BINDING PROTEIN, MBD"/>
    <property type="match status" value="1"/>
</dbReference>
<dbReference type="InterPro" id="IPR011124">
    <property type="entry name" value="Znf_CW"/>
</dbReference>
<name>A0A7N0R8W8_KALFE</name>
<dbReference type="Gene3D" id="3.30.40.100">
    <property type="match status" value="1"/>
</dbReference>
<dbReference type="PANTHER" id="PTHR12396:SF0">
    <property type="entry name" value="METHYL-CPG BINDING DOMAIN PROTEIN-LIKE, ISOFORM C"/>
    <property type="match status" value="1"/>
</dbReference>
<keyword evidence="3" id="KW-0863">Zinc-finger</keyword>
<feature type="compositionally biased region" description="Acidic residues" evidence="9">
    <location>
        <begin position="43"/>
        <end position="54"/>
    </location>
</feature>
<keyword evidence="2" id="KW-0479">Metal-binding</keyword>
<dbReference type="GO" id="GO:0008270">
    <property type="term" value="F:zinc ion binding"/>
    <property type="evidence" value="ECO:0007669"/>
    <property type="project" value="UniProtKB-KW"/>
</dbReference>
<dbReference type="SMART" id="SM00391">
    <property type="entry name" value="MBD"/>
    <property type="match status" value="1"/>
</dbReference>
<keyword evidence="7" id="KW-0804">Transcription</keyword>
<dbReference type="InterPro" id="IPR001739">
    <property type="entry name" value="Methyl_CpG_DNA-bd"/>
</dbReference>
<keyword evidence="13" id="KW-1185">Reference proteome</keyword>